<dbReference type="Pfam" id="PF00472">
    <property type="entry name" value="RF-1"/>
    <property type="match status" value="1"/>
</dbReference>
<dbReference type="NCBIfam" id="NF006718">
    <property type="entry name" value="PRK09256.1"/>
    <property type="match status" value="1"/>
</dbReference>
<dbReference type="OrthoDB" id="270639at2759"/>
<keyword evidence="3" id="KW-1185">Reference proteome</keyword>
<dbReference type="GO" id="GO:0016150">
    <property type="term" value="F:translation release factor activity, codon nonspecific"/>
    <property type="evidence" value="ECO:0007669"/>
    <property type="project" value="TreeGrafter"/>
</dbReference>
<dbReference type="PROSITE" id="PS00745">
    <property type="entry name" value="RF_PROK_I"/>
    <property type="match status" value="1"/>
</dbReference>
<dbReference type="GO" id="GO:0070126">
    <property type="term" value="P:mitochondrial translational termination"/>
    <property type="evidence" value="ECO:0007669"/>
    <property type="project" value="TreeGrafter"/>
</dbReference>
<dbReference type="Proteomes" id="UP000785679">
    <property type="component" value="Unassembled WGS sequence"/>
</dbReference>
<dbReference type="FunFam" id="3.30.160.20:FF:000046">
    <property type="entry name" value="Peptidyl-tRNA hydrolase ICT1"/>
    <property type="match status" value="1"/>
</dbReference>
<dbReference type="EMBL" id="RRYP01005808">
    <property type="protein sequence ID" value="TNV81718.1"/>
    <property type="molecule type" value="Genomic_DNA"/>
</dbReference>
<sequence length="146" mass="17354">MFFSSHISPPRKIYIPESYLEVNHSRSSGPGGQNVNKVNTKVELRFTIRDAFWLPVDVRDRLREQRPQNITKDDEFIVVSQEHRTQEQNYSEALGKMQEFIDKAAIVPKERVVTEYEEGEHQEFKRIDYKRKRSNIKSLRGSRWDD</sequence>
<dbReference type="SUPFAM" id="SSF110916">
    <property type="entry name" value="Peptidyl-tRNA hydrolase domain-like"/>
    <property type="match status" value="1"/>
</dbReference>
<evidence type="ECO:0000259" key="1">
    <source>
        <dbReference type="PROSITE" id="PS00745"/>
    </source>
</evidence>
<evidence type="ECO:0000313" key="3">
    <source>
        <dbReference type="Proteomes" id="UP000785679"/>
    </source>
</evidence>
<reference evidence="2" key="1">
    <citation type="submission" date="2019-06" db="EMBL/GenBank/DDBJ databases">
        <authorList>
            <person name="Zheng W."/>
        </authorList>
    </citation>
    <scope>NUCLEOTIDE SEQUENCE</scope>
    <source>
        <strain evidence="2">QDHG01</strain>
    </source>
</reference>
<accession>A0A8J8NV57</accession>
<proteinExistence type="predicted"/>
<name>A0A8J8NV57_HALGN</name>
<organism evidence="2 3">
    <name type="scientific">Halteria grandinella</name>
    <dbReference type="NCBI Taxonomy" id="5974"/>
    <lineage>
        <taxon>Eukaryota</taxon>
        <taxon>Sar</taxon>
        <taxon>Alveolata</taxon>
        <taxon>Ciliophora</taxon>
        <taxon>Intramacronucleata</taxon>
        <taxon>Spirotrichea</taxon>
        <taxon>Stichotrichia</taxon>
        <taxon>Sporadotrichida</taxon>
        <taxon>Halteriidae</taxon>
        <taxon>Halteria</taxon>
    </lineage>
</organism>
<dbReference type="InterPro" id="IPR052104">
    <property type="entry name" value="Mito_Release_Factor_mL62"/>
</dbReference>
<dbReference type="AlphaFoldDB" id="A0A8J8NV57"/>
<feature type="domain" description="Prokaryotic-type class I peptide chain release factors" evidence="1">
    <location>
        <begin position="26"/>
        <end position="42"/>
    </location>
</feature>
<dbReference type="InterPro" id="IPR000352">
    <property type="entry name" value="Pep_chain_release_fac_I"/>
</dbReference>
<comment type="caution">
    <text evidence="2">The sequence shown here is derived from an EMBL/GenBank/DDBJ whole genome shotgun (WGS) entry which is preliminary data.</text>
</comment>
<dbReference type="PANTHER" id="PTHR11075">
    <property type="entry name" value="PEPTIDE CHAIN RELEASE FACTOR"/>
    <property type="match status" value="1"/>
</dbReference>
<dbReference type="GO" id="GO:0004045">
    <property type="term" value="F:peptidyl-tRNA hydrolase activity"/>
    <property type="evidence" value="ECO:0007669"/>
    <property type="project" value="TreeGrafter"/>
</dbReference>
<dbReference type="PANTHER" id="PTHR11075:SF54">
    <property type="entry name" value="LARGE RIBOSOMAL SUBUNIT PROTEIN ML62"/>
    <property type="match status" value="1"/>
</dbReference>
<protein>
    <recommendedName>
        <fullName evidence="1">Prokaryotic-type class I peptide chain release factors domain-containing protein</fullName>
    </recommendedName>
</protein>
<evidence type="ECO:0000313" key="2">
    <source>
        <dbReference type="EMBL" id="TNV81718.1"/>
    </source>
</evidence>
<dbReference type="GO" id="GO:0005762">
    <property type="term" value="C:mitochondrial large ribosomal subunit"/>
    <property type="evidence" value="ECO:0007669"/>
    <property type="project" value="TreeGrafter"/>
</dbReference>
<gene>
    <name evidence="2" type="ORF">FGO68_gene9397</name>
</gene>
<dbReference type="Gene3D" id="3.30.160.20">
    <property type="match status" value="1"/>
</dbReference>